<protein>
    <recommendedName>
        <fullName evidence="8">Carbamoyltransferase</fullName>
        <ecNumber evidence="8">6.2.-.-</ecNumber>
    </recommendedName>
</protein>
<dbReference type="InterPro" id="IPR017945">
    <property type="entry name" value="DHBP_synth_RibB-like_a/b_dom"/>
</dbReference>
<keyword evidence="3" id="KW-0436">Ligase</keyword>
<evidence type="ECO:0000259" key="11">
    <source>
        <dbReference type="PROSITE" id="PS51163"/>
    </source>
</evidence>
<comment type="pathway">
    <text evidence="1">Protein modification; [NiFe] hydrogenase maturation.</text>
</comment>
<evidence type="ECO:0000256" key="2">
    <source>
        <dbReference type="ARBA" id="ARBA00008097"/>
    </source>
</evidence>
<dbReference type="GO" id="GO:0008270">
    <property type="term" value="F:zinc ion binding"/>
    <property type="evidence" value="ECO:0007669"/>
    <property type="project" value="UniProtKB-KW"/>
</dbReference>
<dbReference type="InterPro" id="IPR036046">
    <property type="entry name" value="Acylphosphatase-like_dom_sf"/>
</dbReference>
<evidence type="ECO:0000256" key="3">
    <source>
        <dbReference type="ARBA" id="ARBA00022598"/>
    </source>
</evidence>
<dbReference type="Gene3D" id="3.30.420.360">
    <property type="match status" value="1"/>
</dbReference>
<dbReference type="InterPro" id="IPR011125">
    <property type="entry name" value="Znf_HypF"/>
</dbReference>
<gene>
    <name evidence="12" type="ORF">HNR30_001324</name>
</gene>
<dbReference type="Gene3D" id="3.30.110.120">
    <property type="match status" value="1"/>
</dbReference>
<dbReference type="Pfam" id="PF07503">
    <property type="entry name" value="zf-HYPF"/>
    <property type="match status" value="2"/>
</dbReference>
<dbReference type="PIRSF" id="PIRSF006256">
    <property type="entry name" value="CMPcnvr_hdrg_mat"/>
    <property type="match status" value="1"/>
</dbReference>
<dbReference type="Proteomes" id="UP000530928">
    <property type="component" value="Unassembled WGS sequence"/>
</dbReference>
<dbReference type="PANTHER" id="PTHR42959">
    <property type="entry name" value="CARBAMOYLTRANSFERASE"/>
    <property type="match status" value="1"/>
</dbReference>
<evidence type="ECO:0000313" key="13">
    <source>
        <dbReference type="Proteomes" id="UP000530928"/>
    </source>
</evidence>
<dbReference type="InterPro" id="IPR004421">
    <property type="entry name" value="Carbamoyltransferase_HypF"/>
</dbReference>
<comment type="caution">
    <text evidence="12">The sequence shown here is derived from an EMBL/GenBank/DDBJ whole genome shotgun (WGS) entry which is preliminary data.</text>
</comment>
<dbReference type="InterPro" id="IPR017968">
    <property type="entry name" value="Acylphosphatase_CS"/>
</dbReference>
<dbReference type="NCBIfam" id="TIGR00143">
    <property type="entry name" value="hypF"/>
    <property type="match status" value="1"/>
</dbReference>
<comment type="catalytic activity">
    <reaction evidence="7">
        <text>C-terminal L-cysteinyl-[HypE protein] + carbamoyl phosphate + ATP + H2O = C-terminal S-carboxamide-L-cysteinyl-[HypE protein] + AMP + phosphate + diphosphate + H(+)</text>
        <dbReference type="Rhea" id="RHEA:55636"/>
        <dbReference type="Rhea" id="RHEA-COMP:14247"/>
        <dbReference type="Rhea" id="RHEA-COMP:14392"/>
        <dbReference type="ChEBI" id="CHEBI:15377"/>
        <dbReference type="ChEBI" id="CHEBI:15378"/>
        <dbReference type="ChEBI" id="CHEBI:30616"/>
        <dbReference type="ChEBI" id="CHEBI:33019"/>
        <dbReference type="ChEBI" id="CHEBI:43474"/>
        <dbReference type="ChEBI" id="CHEBI:58228"/>
        <dbReference type="ChEBI" id="CHEBI:76913"/>
        <dbReference type="ChEBI" id="CHEBI:139126"/>
        <dbReference type="ChEBI" id="CHEBI:456215"/>
    </reaction>
</comment>
<keyword evidence="6" id="KW-0862">Zinc</keyword>
<dbReference type="GO" id="GO:0016874">
    <property type="term" value="F:ligase activity"/>
    <property type="evidence" value="ECO:0007669"/>
    <property type="project" value="UniProtKB-UniRule"/>
</dbReference>
<keyword evidence="13" id="KW-1185">Reference proteome</keyword>
<dbReference type="GO" id="GO:0051604">
    <property type="term" value="P:protein maturation"/>
    <property type="evidence" value="ECO:0007669"/>
    <property type="project" value="TreeGrafter"/>
</dbReference>
<keyword evidence="4" id="KW-0479">Metal-binding</keyword>
<dbReference type="Gene3D" id="3.30.420.40">
    <property type="match status" value="1"/>
</dbReference>
<dbReference type="InterPro" id="IPR006070">
    <property type="entry name" value="Sua5-like_dom"/>
</dbReference>
<evidence type="ECO:0000259" key="10">
    <source>
        <dbReference type="PROSITE" id="PS51160"/>
    </source>
</evidence>
<reference evidence="12 13" key="1">
    <citation type="submission" date="2020-07" db="EMBL/GenBank/DDBJ databases">
        <title>Genomic Encyclopedia of Type Strains, Phase IV (KMG-IV): sequencing the most valuable type-strain genomes for metagenomic binning, comparative biology and taxonomic classification.</title>
        <authorList>
            <person name="Goeker M."/>
        </authorList>
    </citation>
    <scope>NUCLEOTIDE SEQUENCE [LARGE SCALE GENOMIC DNA]</scope>
    <source>
        <strain evidence="12 13">DSM 45533</strain>
    </source>
</reference>
<dbReference type="GO" id="GO:0003725">
    <property type="term" value="F:double-stranded RNA binding"/>
    <property type="evidence" value="ECO:0007669"/>
    <property type="project" value="InterPro"/>
</dbReference>
<organism evidence="12 13">
    <name type="scientific">Nonomuraea soli</name>
    <dbReference type="NCBI Taxonomy" id="1032476"/>
    <lineage>
        <taxon>Bacteria</taxon>
        <taxon>Bacillati</taxon>
        <taxon>Actinomycetota</taxon>
        <taxon>Actinomycetes</taxon>
        <taxon>Streptosporangiales</taxon>
        <taxon>Streptosporangiaceae</taxon>
        <taxon>Nonomuraea</taxon>
    </lineage>
</organism>
<dbReference type="EC" id="6.2.-.-" evidence="8"/>
<dbReference type="GO" id="GO:0003998">
    <property type="term" value="F:acylphosphatase activity"/>
    <property type="evidence" value="ECO:0007669"/>
    <property type="project" value="UniProtKB-EC"/>
</dbReference>
<evidence type="ECO:0000256" key="9">
    <source>
        <dbReference type="PROSITE-ProRule" id="PRU00520"/>
    </source>
</evidence>
<dbReference type="RefSeq" id="WP_181608720.1">
    <property type="nucleotide sequence ID" value="NZ_BAABAM010000001.1"/>
</dbReference>
<dbReference type="InterPro" id="IPR051060">
    <property type="entry name" value="Carbamoyltrans_HypF-like"/>
</dbReference>
<evidence type="ECO:0000256" key="6">
    <source>
        <dbReference type="ARBA" id="ARBA00022833"/>
    </source>
</evidence>
<dbReference type="PANTHER" id="PTHR42959:SF1">
    <property type="entry name" value="CARBAMOYLTRANSFERASE HYPF"/>
    <property type="match status" value="1"/>
</dbReference>
<dbReference type="UniPathway" id="UPA00335"/>
<comment type="similarity">
    <text evidence="2 8">Belongs to the carbamoyltransferase HypF family.</text>
</comment>
<dbReference type="Pfam" id="PF01300">
    <property type="entry name" value="Sua5_yciO_yrdC"/>
    <property type="match status" value="1"/>
</dbReference>
<feature type="active site" evidence="9">
    <location>
        <position position="19"/>
    </location>
</feature>
<dbReference type="InterPro" id="IPR001792">
    <property type="entry name" value="Acylphosphatase-like_dom"/>
</dbReference>
<dbReference type="PROSITE" id="PS00150">
    <property type="entry name" value="ACYLPHOSPHATASE_1"/>
    <property type="match status" value="1"/>
</dbReference>
<evidence type="ECO:0000256" key="5">
    <source>
        <dbReference type="ARBA" id="ARBA00022771"/>
    </source>
</evidence>
<feature type="active site" evidence="9">
    <location>
        <position position="37"/>
    </location>
</feature>
<keyword evidence="5" id="KW-0863">Zinc-finger</keyword>
<evidence type="ECO:0000256" key="8">
    <source>
        <dbReference type="PIRNR" id="PIRNR006256"/>
    </source>
</evidence>
<dbReference type="Gene3D" id="3.90.870.50">
    <property type="match status" value="1"/>
</dbReference>
<dbReference type="InterPro" id="IPR055128">
    <property type="entry name" value="HypF_C_2"/>
</dbReference>
<feature type="domain" description="Acylphosphatase-like" evidence="10">
    <location>
        <begin position="4"/>
        <end position="90"/>
    </location>
</feature>
<dbReference type="Pfam" id="PF00708">
    <property type="entry name" value="Acylphosphatase"/>
    <property type="match status" value="1"/>
</dbReference>
<dbReference type="AlphaFoldDB" id="A0A7W0HNN2"/>
<dbReference type="PROSITE" id="PS51163">
    <property type="entry name" value="YRDC"/>
    <property type="match status" value="1"/>
</dbReference>
<dbReference type="SUPFAM" id="SSF54975">
    <property type="entry name" value="Acylphosphatase/BLUF domain-like"/>
    <property type="match status" value="1"/>
</dbReference>
<dbReference type="GO" id="GO:0016743">
    <property type="term" value="F:carboxyl- or carbamoyltransferase activity"/>
    <property type="evidence" value="ECO:0007669"/>
    <property type="project" value="UniProtKB-UniRule"/>
</dbReference>
<name>A0A7W0HNN2_9ACTN</name>
<evidence type="ECO:0000313" key="12">
    <source>
        <dbReference type="EMBL" id="MBA2889989.1"/>
    </source>
</evidence>
<dbReference type="InterPro" id="IPR041440">
    <property type="entry name" value="HypF_C"/>
</dbReference>
<evidence type="ECO:0000256" key="7">
    <source>
        <dbReference type="ARBA" id="ARBA00048220"/>
    </source>
</evidence>
<dbReference type="PROSITE" id="PS51160">
    <property type="entry name" value="ACYLPHOSPHATASE_3"/>
    <property type="match status" value="1"/>
</dbReference>
<evidence type="ECO:0000256" key="1">
    <source>
        <dbReference type="ARBA" id="ARBA00004711"/>
    </source>
</evidence>
<keyword evidence="9" id="KW-0378">Hydrolase</keyword>
<dbReference type="EMBL" id="JACDUR010000001">
    <property type="protein sequence ID" value="MBA2889989.1"/>
    <property type="molecule type" value="Genomic_DNA"/>
</dbReference>
<sequence length="741" mass="78581">MDATWRIEVRGIVQGVGFRPFVHRLAHRAGIRGTVRNAGGHVVIDATGTRPRLEEFVSGLRRGRPEAAKVDEVRVSTVPADDPAGFFIVDSCTAGGTLPQIPPDLATCAGCLRELFDPADRRYRYPFVNCTACGPRATIIEALPYDRERTTMRDFSMCRACAAEYHDPADRRFHAEPIACPRCGPRLSFLGTTGDAALPAAVSVIAEGGVVAVKGLGGFQLVCDATSEDAVTRLRSLKARELKPLAVMVRDLTTACVIAELSDDDLRVLSSPSAPILLAPRHRGILATGVGHGLPDVGVFLPTTPLHHLLLDDLRRPLVVTSANVGGSPMPIEAVVLETDGVLGHDRRILGRYDDSVVRSLGRRATTIRSGRGLAPLPLELPIPTSRPLLAVGAQLKSTFTLADGERAVVGPHIGDLEDAETLEAFQDAVDRAQAVHGVRPELIAHDLHPGYLSTQLAHASGKPRIAVQHHHAHVAAVAAEHGLPGPFLGVAYDGLGLGDDGTFWGGELLLADYVGYRRLARFSHAPMPGGAAAVRRPGRMALGYLVGGETAVRKPSPQRLAADSPSLRRMIEQRVNCPVASSAGRLFDAASALLGLCEVNSFEGEAALRLENAATGHNAEPLAWRLERRDGLWVYDGVATLHDLLAARDDGEPVGRIAAAFHATVAAVTVLMCEHAATETGVSTVCLSGGVFQNRLLAVDVLDRLEAAGFDAYIGERVPVNDAGISFGQAAVAAARSSCA</sequence>
<dbReference type="Pfam" id="PF22521">
    <property type="entry name" value="HypF_C_2"/>
    <property type="match status" value="1"/>
</dbReference>
<proteinExistence type="inferred from homology"/>
<dbReference type="Pfam" id="PF17788">
    <property type="entry name" value="HypF_C"/>
    <property type="match status" value="1"/>
</dbReference>
<dbReference type="SUPFAM" id="SSF55821">
    <property type="entry name" value="YrdC/RibB"/>
    <property type="match status" value="1"/>
</dbReference>
<feature type="domain" description="YrdC-like" evidence="11">
    <location>
        <begin position="195"/>
        <end position="373"/>
    </location>
</feature>
<accession>A0A7W0HNN2</accession>
<comment type="catalytic activity">
    <reaction evidence="9">
        <text>an acyl phosphate + H2O = a carboxylate + phosphate + H(+)</text>
        <dbReference type="Rhea" id="RHEA:14965"/>
        <dbReference type="ChEBI" id="CHEBI:15377"/>
        <dbReference type="ChEBI" id="CHEBI:15378"/>
        <dbReference type="ChEBI" id="CHEBI:29067"/>
        <dbReference type="ChEBI" id="CHEBI:43474"/>
        <dbReference type="ChEBI" id="CHEBI:59918"/>
        <dbReference type="EC" id="3.6.1.7"/>
    </reaction>
</comment>
<evidence type="ECO:0000256" key="4">
    <source>
        <dbReference type="ARBA" id="ARBA00022723"/>
    </source>
</evidence>